<protein>
    <recommendedName>
        <fullName evidence="3">Core-2/I-Branching enzyme</fullName>
    </recommendedName>
</protein>
<name>A0A917F6B6_9MICO</name>
<dbReference type="RefSeq" id="WP_188430702.1">
    <property type="nucleotide sequence ID" value="NZ_BAABKH010000003.1"/>
</dbReference>
<gene>
    <name evidence="1" type="ORF">GCM10011366_21840</name>
</gene>
<reference evidence="1" key="1">
    <citation type="journal article" date="2014" name="Int. J. Syst. Evol. Microbiol.">
        <title>Complete genome sequence of Corynebacterium casei LMG S-19264T (=DSM 44701T), isolated from a smear-ripened cheese.</title>
        <authorList>
            <consortium name="US DOE Joint Genome Institute (JGI-PGF)"/>
            <person name="Walter F."/>
            <person name="Albersmeier A."/>
            <person name="Kalinowski J."/>
            <person name="Ruckert C."/>
        </authorList>
    </citation>
    <scope>NUCLEOTIDE SEQUENCE</scope>
    <source>
        <strain evidence="1">CGMCC 1.12160</strain>
    </source>
</reference>
<evidence type="ECO:0008006" key="3">
    <source>
        <dbReference type="Google" id="ProtNLM"/>
    </source>
</evidence>
<evidence type="ECO:0000313" key="2">
    <source>
        <dbReference type="Proteomes" id="UP000605670"/>
    </source>
</evidence>
<proteinExistence type="predicted"/>
<accession>A0A917F6B6</accession>
<organism evidence="1 2">
    <name type="scientific">Ornithinimicrobium tianjinense</name>
    <dbReference type="NCBI Taxonomy" id="1195761"/>
    <lineage>
        <taxon>Bacteria</taxon>
        <taxon>Bacillati</taxon>
        <taxon>Actinomycetota</taxon>
        <taxon>Actinomycetes</taxon>
        <taxon>Micrococcales</taxon>
        <taxon>Ornithinimicrobiaceae</taxon>
        <taxon>Ornithinimicrobium</taxon>
    </lineage>
</organism>
<evidence type="ECO:0000313" key="1">
    <source>
        <dbReference type="EMBL" id="GGF53638.1"/>
    </source>
</evidence>
<dbReference type="AlphaFoldDB" id="A0A917F6B6"/>
<dbReference type="Proteomes" id="UP000605670">
    <property type="component" value="Unassembled WGS sequence"/>
</dbReference>
<comment type="caution">
    <text evidence="1">The sequence shown here is derived from an EMBL/GenBank/DDBJ whole genome shotgun (WGS) entry which is preliminary data.</text>
</comment>
<sequence length="318" mass="36020">MSTAYLVMSHHDLPQVERLVHALVSRSAQAHVCVAHDDRRYPAPDIRHPRVQVWRHGLKTDWGSWELVQVTLDGLRRLRDWAHPSMVALASGQDYICGDLSAWESSFIAGGGGWVGSAYPLHYEPRWGKRRGQGDDNWNRYHFRWFDIPRFVPNLAGGRGKKFEARLRDAVMLRMEPMMGYRVMRRADRRVVGIRTQVPTAGGRPVYKGQQMLAMDARMLDHLLATCAQNSPLVRHYRHTVIPDESLIQTVLSWEQAPREDLSLTYIGWDTTSDGARYLDIADLPDLLSSDAVLCRKVCSRTGGDLCDALDALYGAAS</sequence>
<dbReference type="EMBL" id="BMEM01000003">
    <property type="protein sequence ID" value="GGF53638.1"/>
    <property type="molecule type" value="Genomic_DNA"/>
</dbReference>
<keyword evidence="2" id="KW-1185">Reference proteome</keyword>
<reference evidence="1" key="2">
    <citation type="submission" date="2020-09" db="EMBL/GenBank/DDBJ databases">
        <authorList>
            <person name="Sun Q."/>
            <person name="Zhou Y."/>
        </authorList>
    </citation>
    <scope>NUCLEOTIDE SEQUENCE</scope>
    <source>
        <strain evidence="1">CGMCC 1.12160</strain>
    </source>
</reference>